<keyword evidence="16" id="KW-1185">Reference proteome</keyword>
<evidence type="ECO:0000256" key="2">
    <source>
        <dbReference type="ARBA" id="ARBA00010207"/>
    </source>
</evidence>
<evidence type="ECO:0000256" key="8">
    <source>
        <dbReference type="ARBA" id="ARBA00022840"/>
    </source>
</evidence>
<keyword evidence="7 13" id="KW-0547">Nucleotide-binding</keyword>
<dbReference type="NCBIfam" id="TIGR00468">
    <property type="entry name" value="pheS"/>
    <property type="match status" value="1"/>
</dbReference>
<dbReference type="InterPro" id="IPR022911">
    <property type="entry name" value="Phe_tRNA_ligase_alpha1_bac"/>
</dbReference>
<dbReference type="InterPro" id="IPR004188">
    <property type="entry name" value="Phe-tRNA_ligase_II_N"/>
</dbReference>
<dbReference type="Pfam" id="PF02912">
    <property type="entry name" value="Phe_tRNA-synt_N"/>
    <property type="match status" value="1"/>
</dbReference>
<dbReference type="GO" id="GO:0004826">
    <property type="term" value="F:phenylalanine-tRNA ligase activity"/>
    <property type="evidence" value="ECO:0007669"/>
    <property type="project" value="UniProtKB-UniRule"/>
</dbReference>
<evidence type="ECO:0000256" key="12">
    <source>
        <dbReference type="ARBA" id="ARBA00049255"/>
    </source>
</evidence>
<dbReference type="GO" id="GO:0000049">
    <property type="term" value="F:tRNA binding"/>
    <property type="evidence" value="ECO:0007669"/>
    <property type="project" value="InterPro"/>
</dbReference>
<comment type="catalytic activity">
    <reaction evidence="12 13">
        <text>tRNA(Phe) + L-phenylalanine + ATP = L-phenylalanyl-tRNA(Phe) + AMP + diphosphate + H(+)</text>
        <dbReference type="Rhea" id="RHEA:19413"/>
        <dbReference type="Rhea" id="RHEA-COMP:9668"/>
        <dbReference type="Rhea" id="RHEA-COMP:9699"/>
        <dbReference type="ChEBI" id="CHEBI:15378"/>
        <dbReference type="ChEBI" id="CHEBI:30616"/>
        <dbReference type="ChEBI" id="CHEBI:33019"/>
        <dbReference type="ChEBI" id="CHEBI:58095"/>
        <dbReference type="ChEBI" id="CHEBI:78442"/>
        <dbReference type="ChEBI" id="CHEBI:78531"/>
        <dbReference type="ChEBI" id="CHEBI:456215"/>
        <dbReference type="EC" id="6.1.1.20"/>
    </reaction>
</comment>
<sequence>MECEQIVAKAQDETASAQSSAQLDGIRVKYLGKKGEITMLMKQMGTLPKEERPAFGQAVNVARKAVEESLAQAMEKISKEESAEKLAAERVDITLPGRKQALGALHPLTQVYREVRDIFLSMGFDVNEGPEVELDEYNFELLNIPKNHPARDMQDTFYVSEDVVLRTHTSPVQVRTMLSQKPPIRMVCPGRVFRTDDVDATHSPVFMQMEGLVVDKNIRFSDLKGTINTFIRNFYGEHVKTKFRPGFFPFTEPSAEVDVTCTVCGGKGCGACKGAGMIEVLGCGLVNPVVLENCGLDANEYSGFAFGLGIDRLANTKYGITDIRLLYENDARFLGQFV</sequence>
<dbReference type="Proteomes" id="UP000070366">
    <property type="component" value="Unassembled WGS sequence"/>
</dbReference>
<dbReference type="PROSITE" id="PS50862">
    <property type="entry name" value="AA_TRNA_LIGASE_II"/>
    <property type="match status" value="1"/>
</dbReference>
<evidence type="ECO:0000256" key="7">
    <source>
        <dbReference type="ARBA" id="ARBA00022741"/>
    </source>
</evidence>
<dbReference type="PANTHER" id="PTHR11538">
    <property type="entry name" value="PHENYLALANYL-TRNA SYNTHETASE"/>
    <property type="match status" value="1"/>
</dbReference>
<dbReference type="GO" id="GO:0005524">
    <property type="term" value="F:ATP binding"/>
    <property type="evidence" value="ECO:0007669"/>
    <property type="project" value="UniProtKB-UniRule"/>
</dbReference>
<feature type="binding site" evidence="13">
    <location>
        <position position="252"/>
    </location>
    <ligand>
        <name>Mg(2+)</name>
        <dbReference type="ChEBI" id="CHEBI:18420"/>
        <note>shared with beta subunit</note>
    </ligand>
</feature>
<dbReference type="CDD" id="cd00496">
    <property type="entry name" value="PheRS_alpha_core"/>
    <property type="match status" value="1"/>
</dbReference>
<organism evidence="15 16">
    <name type="scientific">Christensenella minuta</name>
    <dbReference type="NCBI Taxonomy" id="626937"/>
    <lineage>
        <taxon>Bacteria</taxon>
        <taxon>Bacillati</taxon>
        <taxon>Bacillota</taxon>
        <taxon>Clostridia</taxon>
        <taxon>Christensenellales</taxon>
        <taxon>Christensenellaceae</taxon>
        <taxon>Christensenella</taxon>
    </lineage>
</organism>
<dbReference type="RefSeq" id="WP_066521899.1">
    <property type="nucleotide sequence ID" value="NZ_CABMOF010000006.1"/>
</dbReference>
<dbReference type="GO" id="GO:0016740">
    <property type="term" value="F:transferase activity"/>
    <property type="evidence" value="ECO:0007669"/>
    <property type="project" value="UniProtKB-ARBA"/>
</dbReference>
<dbReference type="GO" id="GO:0006432">
    <property type="term" value="P:phenylalanyl-tRNA aminoacylation"/>
    <property type="evidence" value="ECO:0007669"/>
    <property type="project" value="UniProtKB-UniRule"/>
</dbReference>
<dbReference type="HAMAP" id="MF_00281">
    <property type="entry name" value="Phe_tRNA_synth_alpha1"/>
    <property type="match status" value="1"/>
</dbReference>
<evidence type="ECO:0000256" key="13">
    <source>
        <dbReference type="HAMAP-Rule" id="MF_00281"/>
    </source>
</evidence>
<dbReference type="PANTHER" id="PTHR11538:SF41">
    <property type="entry name" value="PHENYLALANINE--TRNA LIGASE, MITOCHONDRIAL"/>
    <property type="match status" value="1"/>
</dbReference>
<evidence type="ECO:0000259" key="14">
    <source>
        <dbReference type="PROSITE" id="PS50862"/>
    </source>
</evidence>
<dbReference type="KEGG" id="cmiu:B1H56_07650"/>
<dbReference type="InterPro" id="IPR006195">
    <property type="entry name" value="aa-tRNA-synth_II"/>
</dbReference>
<dbReference type="GO" id="GO:0000287">
    <property type="term" value="F:magnesium ion binding"/>
    <property type="evidence" value="ECO:0007669"/>
    <property type="project" value="UniProtKB-UniRule"/>
</dbReference>
<dbReference type="GO" id="GO:0005737">
    <property type="term" value="C:cytoplasm"/>
    <property type="evidence" value="ECO:0007669"/>
    <property type="project" value="UniProtKB-SubCell"/>
</dbReference>
<keyword evidence="9 13" id="KW-0460">Magnesium</keyword>
<gene>
    <name evidence="13" type="primary">pheS</name>
    <name evidence="15" type="ORF">HMPREF3293_02677</name>
</gene>
<reference evidence="15 16" key="1">
    <citation type="submission" date="2016-02" db="EMBL/GenBank/DDBJ databases">
        <authorList>
            <person name="Wen L."/>
            <person name="He K."/>
            <person name="Yang H."/>
        </authorList>
    </citation>
    <scope>NUCLEOTIDE SEQUENCE [LARGE SCALE GENOMIC DNA]</scope>
    <source>
        <strain evidence="15 16">DSM 22607</strain>
    </source>
</reference>
<dbReference type="InterPro" id="IPR010978">
    <property type="entry name" value="tRNA-bd_arm"/>
</dbReference>
<evidence type="ECO:0000256" key="6">
    <source>
        <dbReference type="ARBA" id="ARBA00022723"/>
    </source>
</evidence>
<evidence type="ECO:0000256" key="1">
    <source>
        <dbReference type="ARBA" id="ARBA00004496"/>
    </source>
</evidence>
<evidence type="ECO:0000256" key="10">
    <source>
        <dbReference type="ARBA" id="ARBA00022917"/>
    </source>
</evidence>
<keyword evidence="8 13" id="KW-0067">ATP-binding</keyword>
<dbReference type="EC" id="6.1.1.20" evidence="13"/>
<comment type="caution">
    <text evidence="15">The sequence shown here is derived from an EMBL/GenBank/DDBJ whole genome shotgun (WGS) entry which is preliminary data.</text>
</comment>
<keyword evidence="6 13" id="KW-0479">Metal-binding</keyword>
<evidence type="ECO:0000256" key="9">
    <source>
        <dbReference type="ARBA" id="ARBA00022842"/>
    </source>
</evidence>
<keyword evidence="5 13" id="KW-0436">Ligase</keyword>
<protein>
    <recommendedName>
        <fullName evidence="13">Phenylalanine--tRNA ligase alpha subunit</fullName>
        <ecNumber evidence="13">6.1.1.20</ecNumber>
    </recommendedName>
    <alternativeName>
        <fullName evidence="13">Phenylalanyl-tRNA synthetase alpha subunit</fullName>
        <shortName evidence="13">PheRS</shortName>
    </alternativeName>
</protein>
<comment type="cofactor">
    <cofactor evidence="13">
        <name>Mg(2+)</name>
        <dbReference type="ChEBI" id="CHEBI:18420"/>
    </cofactor>
    <text evidence="13">Binds 2 magnesium ions per tetramer.</text>
</comment>
<dbReference type="InterPro" id="IPR004529">
    <property type="entry name" value="Phe-tRNA-synth_IIc_asu"/>
</dbReference>
<evidence type="ECO:0000256" key="4">
    <source>
        <dbReference type="ARBA" id="ARBA00022490"/>
    </source>
</evidence>
<comment type="subunit">
    <text evidence="3 13">Tetramer of two alpha and two beta subunits.</text>
</comment>
<dbReference type="EMBL" id="LSZW01000064">
    <property type="protein sequence ID" value="KXK64597.1"/>
    <property type="molecule type" value="Genomic_DNA"/>
</dbReference>
<dbReference type="InterPro" id="IPR045864">
    <property type="entry name" value="aa-tRNA-synth_II/BPL/LPL"/>
</dbReference>
<name>A0A136Q1V3_9FIRM</name>
<dbReference type="AlphaFoldDB" id="A0A136Q1V3"/>
<keyword evidence="11 13" id="KW-0030">Aminoacyl-tRNA synthetase</keyword>
<keyword evidence="10 13" id="KW-0648">Protein biosynthesis</keyword>
<dbReference type="PATRIC" id="fig|626937.4.peg.2638"/>
<comment type="subcellular location">
    <subcellularLocation>
        <location evidence="1 13">Cytoplasm</location>
    </subcellularLocation>
</comment>
<evidence type="ECO:0000256" key="3">
    <source>
        <dbReference type="ARBA" id="ARBA00011209"/>
    </source>
</evidence>
<evidence type="ECO:0000256" key="5">
    <source>
        <dbReference type="ARBA" id="ARBA00022598"/>
    </source>
</evidence>
<dbReference type="InterPro" id="IPR002319">
    <property type="entry name" value="Phenylalanyl-tRNA_Synthase"/>
</dbReference>
<dbReference type="FunFam" id="3.30.930.10:FF:000003">
    <property type="entry name" value="Phenylalanine--tRNA ligase alpha subunit"/>
    <property type="match status" value="1"/>
</dbReference>
<dbReference type="SUPFAM" id="SSF46589">
    <property type="entry name" value="tRNA-binding arm"/>
    <property type="match status" value="1"/>
</dbReference>
<proteinExistence type="inferred from homology"/>
<dbReference type="Pfam" id="PF01409">
    <property type="entry name" value="tRNA-synt_2d"/>
    <property type="match status" value="1"/>
</dbReference>
<dbReference type="STRING" id="626937.HMPREF3293_02677"/>
<evidence type="ECO:0000256" key="11">
    <source>
        <dbReference type="ARBA" id="ARBA00023146"/>
    </source>
</evidence>
<dbReference type="SUPFAM" id="SSF55681">
    <property type="entry name" value="Class II aaRS and biotin synthetases"/>
    <property type="match status" value="1"/>
</dbReference>
<evidence type="ECO:0000313" key="15">
    <source>
        <dbReference type="EMBL" id="KXK64597.1"/>
    </source>
</evidence>
<dbReference type="Gene3D" id="3.30.930.10">
    <property type="entry name" value="Bira Bifunctional Protein, Domain 2"/>
    <property type="match status" value="1"/>
</dbReference>
<dbReference type="GO" id="GO:0140096">
    <property type="term" value="F:catalytic activity, acting on a protein"/>
    <property type="evidence" value="ECO:0007669"/>
    <property type="project" value="UniProtKB-ARBA"/>
</dbReference>
<accession>A0A136Q1V3</accession>
<keyword evidence="4 13" id="KW-0963">Cytoplasm</keyword>
<feature type="domain" description="Aminoacyl-transfer RNA synthetases class-II family profile" evidence="14">
    <location>
        <begin position="109"/>
        <end position="314"/>
    </location>
</feature>
<dbReference type="OrthoDB" id="9800719at2"/>
<comment type="similarity">
    <text evidence="2 13">Belongs to the class-II aminoacyl-tRNA synthetase family. Phe-tRNA synthetase alpha subunit type 1 subfamily.</text>
</comment>
<evidence type="ECO:0000313" key="16">
    <source>
        <dbReference type="Proteomes" id="UP000070366"/>
    </source>
</evidence>